<keyword evidence="1" id="KW-0812">Transmembrane</keyword>
<feature type="transmembrane region" description="Helical" evidence="1">
    <location>
        <begin position="46"/>
        <end position="62"/>
    </location>
</feature>
<reference evidence="2" key="1">
    <citation type="journal article" date="2015" name="Nature">
        <title>Complex archaea that bridge the gap between prokaryotes and eukaryotes.</title>
        <authorList>
            <person name="Spang A."/>
            <person name="Saw J.H."/>
            <person name="Jorgensen S.L."/>
            <person name="Zaremba-Niedzwiedzka K."/>
            <person name="Martijn J."/>
            <person name="Lind A.E."/>
            <person name="van Eijk R."/>
            <person name="Schleper C."/>
            <person name="Guy L."/>
            <person name="Ettema T.J."/>
        </authorList>
    </citation>
    <scope>NUCLEOTIDE SEQUENCE</scope>
</reference>
<dbReference type="EMBL" id="LAZR01066556">
    <property type="protein sequence ID" value="KKK53346.1"/>
    <property type="molecule type" value="Genomic_DNA"/>
</dbReference>
<dbReference type="AlphaFoldDB" id="A0A0F8YZI3"/>
<name>A0A0F8YZI3_9ZZZZ</name>
<organism evidence="2">
    <name type="scientific">marine sediment metagenome</name>
    <dbReference type="NCBI Taxonomy" id="412755"/>
    <lineage>
        <taxon>unclassified sequences</taxon>
        <taxon>metagenomes</taxon>
        <taxon>ecological metagenomes</taxon>
    </lineage>
</organism>
<keyword evidence="1" id="KW-0472">Membrane</keyword>
<feature type="transmembrane region" description="Helical" evidence="1">
    <location>
        <begin position="12"/>
        <end position="34"/>
    </location>
</feature>
<evidence type="ECO:0000256" key="1">
    <source>
        <dbReference type="SAM" id="Phobius"/>
    </source>
</evidence>
<accession>A0A0F8YZI3</accession>
<protein>
    <submittedName>
        <fullName evidence="2">Uncharacterized protein</fullName>
    </submittedName>
</protein>
<sequence length="73" mass="8291">MFNTKGLKGILLTFGVLSSIIFRTMIFVVVLYIIGTVGNPTQPSTLRIIAFVGSYWIIFNIFKDVKFLLMEDK</sequence>
<proteinExistence type="predicted"/>
<gene>
    <name evidence="2" type="ORF">LCGC14_3095710</name>
</gene>
<comment type="caution">
    <text evidence="2">The sequence shown here is derived from an EMBL/GenBank/DDBJ whole genome shotgun (WGS) entry which is preliminary data.</text>
</comment>
<evidence type="ECO:0000313" key="2">
    <source>
        <dbReference type="EMBL" id="KKK53346.1"/>
    </source>
</evidence>
<keyword evidence="1" id="KW-1133">Transmembrane helix</keyword>